<name>A0A182DYD7_ONCOC</name>
<keyword evidence="1" id="KW-0472">Membrane</keyword>
<proteinExistence type="predicted"/>
<keyword evidence="1" id="KW-0812">Transmembrane</keyword>
<accession>A0A182DYD7</accession>
<organism evidence="4">
    <name type="scientific">Onchocerca ochengi</name>
    <name type="common">Filarial nematode worm</name>
    <dbReference type="NCBI Taxonomy" id="42157"/>
    <lineage>
        <taxon>Eukaryota</taxon>
        <taxon>Metazoa</taxon>
        <taxon>Ecdysozoa</taxon>
        <taxon>Nematoda</taxon>
        <taxon>Chromadorea</taxon>
        <taxon>Rhabditida</taxon>
        <taxon>Spirurina</taxon>
        <taxon>Spiruromorpha</taxon>
        <taxon>Filarioidea</taxon>
        <taxon>Onchocercidae</taxon>
        <taxon>Onchocerca</taxon>
    </lineage>
</organism>
<dbReference type="EMBL" id="UYRW01000071">
    <property type="protein sequence ID" value="VDK62627.1"/>
    <property type="molecule type" value="Genomic_DNA"/>
</dbReference>
<sequence length="79" mass="8269">MALAVNGFSYNPHLLIVVVVVVIVVVVVVVVVVIIVVVIVGGVVVVVAVACGGNCMWRNSRSNDVSVGWQQEAGQGRRT</sequence>
<evidence type="ECO:0000313" key="3">
    <source>
        <dbReference type="Proteomes" id="UP000271087"/>
    </source>
</evidence>
<dbReference type="WBParaSite" id="nOo.2.0.1.t00684-RA">
    <property type="protein sequence ID" value="nOo.2.0.1.t00684-RA"/>
    <property type="gene ID" value="nOo.2.0.1.g00684"/>
</dbReference>
<reference evidence="4" key="1">
    <citation type="submission" date="2016-06" db="UniProtKB">
        <authorList>
            <consortium name="WormBaseParasite"/>
        </authorList>
    </citation>
    <scope>IDENTIFICATION</scope>
</reference>
<reference evidence="2 3" key="2">
    <citation type="submission" date="2018-08" db="EMBL/GenBank/DDBJ databases">
        <authorList>
            <person name="Laetsch R D."/>
            <person name="Stevens L."/>
            <person name="Kumar S."/>
            <person name="Blaxter L. M."/>
        </authorList>
    </citation>
    <scope>NUCLEOTIDE SEQUENCE [LARGE SCALE GENOMIC DNA]</scope>
</reference>
<feature type="transmembrane region" description="Helical" evidence="1">
    <location>
        <begin position="15"/>
        <end position="48"/>
    </location>
</feature>
<keyword evidence="1" id="KW-1133">Transmembrane helix</keyword>
<keyword evidence="3" id="KW-1185">Reference proteome</keyword>
<dbReference type="Proteomes" id="UP000271087">
    <property type="component" value="Unassembled WGS sequence"/>
</dbReference>
<protein>
    <submittedName>
        <fullName evidence="4">Transmembrane protein</fullName>
    </submittedName>
</protein>
<evidence type="ECO:0000313" key="4">
    <source>
        <dbReference type="WBParaSite" id="nOo.2.0.1.t00684-RA"/>
    </source>
</evidence>
<gene>
    <name evidence="2" type="ORF">NOO_LOCUS684</name>
</gene>
<evidence type="ECO:0000313" key="2">
    <source>
        <dbReference type="EMBL" id="VDK62627.1"/>
    </source>
</evidence>
<evidence type="ECO:0000256" key="1">
    <source>
        <dbReference type="SAM" id="Phobius"/>
    </source>
</evidence>
<dbReference type="AlphaFoldDB" id="A0A182DYD7"/>